<feature type="transmembrane region" description="Helical" evidence="1">
    <location>
        <begin position="701"/>
        <end position="718"/>
    </location>
</feature>
<dbReference type="PROSITE" id="PS00455">
    <property type="entry name" value="AMP_BINDING"/>
    <property type="match status" value="1"/>
</dbReference>
<feature type="transmembrane region" description="Helical" evidence="1">
    <location>
        <begin position="510"/>
        <end position="533"/>
    </location>
</feature>
<keyword evidence="1" id="KW-0812">Transmembrane</keyword>
<dbReference type="Proteomes" id="UP001152130">
    <property type="component" value="Unassembled WGS sequence"/>
</dbReference>
<dbReference type="InterPro" id="IPR042099">
    <property type="entry name" value="ANL_N_sf"/>
</dbReference>
<keyword evidence="1" id="KW-0472">Membrane</keyword>
<reference evidence="3" key="1">
    <citation type="submission" date="2022-10" db="EMBL/GenBank/DDBJ databases">
        <title>Fusarium specimens isolated from Avocado Roots.</title>
        <authorList>
            <person name="Stajich J."/>
            <person name="Roper C."/>
            <person name="Heimlech-Rivalta G."/>
        </authorList>
    </citation>
    <scope>NUCLEOTIDE SEQUENCE</scope>
    <source>
        <strain evidence="3">CF00143</strain>
    </source>
</reference>
<evidence type="ECO:0000259" key="2">
    <source>
        <dbReference type="Pfam" id="PF00501"/>
    </source>
</evidence>
<feature type="transmembrane region" description="Helical" evidence="1">
    <location>
        <begin position="664"/>
        <end position="681"/>
    </location>
</feature>
<feature type="domain" description="AMP-dependent synthetase/ligase" evidence="2">
    <location>
        <begin position="34"/>
        <end position="229"/>
    </location>
</feature>
<dbReference type="SUPFAM" id="SSF56801">
    <property type="entry name" value="Acetyl-CoA synthetase-like"/>
    <property type="match status" value="1"/>
</dbReference>
<name>A0A9W8UE84_9HYPO</name>
<gene>
    <name evidence="3" type="ORF">NW766_002365</name>
</gene>
<dbReference type="Gene3D" id="3.30.300.30">
    <property type="match status" value="1"/>
</dbReference>
<dbReference type="Gene3D" id="3.40.50.980">
    <property type="match status" value="2"/>
</dbReference>
<dbReference type="Pfam" id="PF00501">
    <property type="entry name" value="AMP-binding"/>
    <property type="match status" value="1"/>
</dbReference>
<feature type="transmembrane region" description="Helical" evidence="1">
    <location>
        <begin position="539"/>
        <end position="564"/>
    </location>
</feature>
<organism evidence="3 4">
    <name type="scientific">Fusarium irregulare</name>
    <dbReference type="NCBI Taxonomy" id="2494466"/>
    <lineage>
        <taxon>Eukaryota</taxon>
        <taxon>Fungi</taxon>
        <taxon>Dikarya</taxon>
        <taxon>Ascomycota</taxon>
        <taxon>Pezizomycotina</taxon>
        <taxon>Sordariomycetes</taxon>
        <taxon>Hypocreomycetidae</taxon>
        <taxon>Hypocreales</taxon>
        <taxon>Nectriaceae</taxon>
        <taxon>Fusarium</taxon>
        <taxon>Fusarium incarnatum-equiseti species complex</taxon>
    </lineage>
</organism>
<feature type="transmembrane region" description="Helical" evidence="1">
    <location>
        <begin position="585"/>
        <end position="605"/>
    </location>
</feature>
<protein>
    <recommendedName>
        <fullName evidence="2">AMP-dependent synthetase/ligase domain-containing protein</fullName>
    </recommendedName>
</protein>
<dbReference type="AlphaFoldDB" id="A0A9W8UE84"/>
<evidence type="ECO:0000313" key="3">
    <source>
        <dbReference type="EMBL" id="KAJ4020870.1"/>
    </source>
</evidence>
<sequence>MANMVQDHVLHDSPLGLGQGDCVDIPFSTVTSAFYHHARSFPDGSALRDLTDSQELTYSQLANQAQELATYLIAQGVCPDSRVPLIAKRGIDMVVGILAILSCGAQYVPLDGGVVPDETIRRVLEQSKGGVVLCLASTKHRVTSQHHSHTVVIIDEVATTPLEKDIHIDLARPEGGCYVIYTSGTTGEPKGVDVTHKNVTNLVCLSPGNLGVGAGTSVGSVLNISFDMAGEPTTKGLADLWAKHGTYWNCCGPTETTIVNTMHKHIVGQELSIGRPTPNNRIYILDNEGKPMPMGTIGVMWAGGLGVSRGYIGLDHKTAERYKPDPFARDGSMIYDTGDLGRWRPDGSIEILGRVDDQVKVKGFRVELDGVTACLVSAPGVSQAAVLLIDGEIHGFTTPRNCDVTTTIKHMQQHQPYYAVPTHLHLLDDLPSTPNGKVDKNSLKALALAKQNAAAQSYENEKVPDAHVELKSQSSMSTLTTLSDKLDLERGMPDKTMPRPLRGLRRRIFIVYRTLFSLIALLNLAALICVIFLQLKSEWLGIITAINLAVAVLVRQETIINILYTVFCSVPKSLPLWVRVRCAKIYHLGGVHSGAGVCATAWLVISTIRGTICNAGFCESHATDSLATVVVSWILCALLCSMVATAWPSFRKHYHNLFERFHRFAGWTSLGMFWARTILAINDSRPRDQDLGLAAVKTPDFWLLVVATLSIASSWFFLRKVEVEAEVLSDHAVRLHFDYTVPVNGSFTRISQRPLIEWHSFATIPNPEANHHAKGYSLVVSNAGDWTRSCIHNPPKTIWVRGVPTCGLMRISTLFNRVVVIATGSGIGPLLGHVVKRPCPTQLIWSTPRPEETFGEELVGQVRDAIPDAVIWNTKTQGRPDLVRMGYNLAKSFEAEAVIIIANEKITKKVVYGLETRGMPAFGAIWDS</sequence>
<dbReference type="EMBL" id="JAPDHF010000003">
    <property type="protein sequence ID" value="KAJ4020870.1"/>
    <property type="molecule type" value="Genomic_DNA"/>
</dbReference>
<dbReference type="InterPro" id="IPR000873">
    <property type="entry name" value="AMP-dep_synth/lig_dom"/>
</dbReference>
<dbReference type="PANTHER" id="PTHR33927">
    <property type="entry name" value="TRANSMEMBRANE PROTEIN"/>
    <property type="match status" value="1"/>
</dbReference>
<accession>A0A9W8UE84</accession>
<keyword evidence="1" id="KW-1133">Transmembrane helix</keyword>
<feature type="transmembrane region" description="Helical" evidence="1">
    <location>
        <begin position="625"/>
        <end position="644"/>
    </location>
</feature>
<keyword evidence="4" id="KW-1185">Reference proteome</keyword>
<dbReference type="PANTHER" id="PTHR33927:SF5">
    <property type="entry name" value="ENZYME, PUTATIVE (AFU_ORTHOLOGUE AFUA_8G01222)-RELATED"/>
    <property type="match status" value="1"/>
</dbReference>
<evidence type="ECO:0000256" key="1">
    <source>
        <dbReference type="SAM" id="Phobius"/>
    </source>
</evidence>
<evidence type="ECO:0000313" key="4">
    <source>
        <dbReference type="Proteomes" id="UP001152130"/>
    </source>
</evidence>
<comment type="caution">
    <text evidence="3">The sequence shown here is derived from an EMBL/GenBank/DDBJ whole genome shotgun (WGS) entry which is preliminary data.</text>
</comment>
<dbReference type="InterPro" id="IPR045851">
    <property type="entry name" value="AMP-bd_C_sf"/>
</dbReference>
<dbReference type="Gene3D" id="3.40.50.12780">
    <property type="entry name" value="N-terminal domain of ligase-like"/>
    <property type="match status" value="1"/>
</dbReference>
<proteinExistence type="predicted"/>
<dbReference type="InterPro" id="IPR052979">
    <property type="entry name" value="Adenylate-forming_domain"/>
</dbReference>
<dbReference type="InterPro" id="IPR020845">
    <property type="entry name" value="AMP-binding_CS"/>
</dbReference>